<dbReference type="AlphaFoldDB" id="A0A9W8PI14"/>
<organism evidence="1 2">
    <name type="scientific">Fusarium irregulare</name>
    <dbReference type="NCBI Taxonomy" id="2494466"/>
    <lineage>
        <taxon>Eukaryota</taxon>
        <taxon>Fungi</taxon>
        <taxon>Dikarya</taxon>
        <taxon>Ascomycota</taxon>
        <taxon>Pezizomycotina</taxon>
        <taxon>Sordariomycetes</taxon>
        <taxon>Hypocreomycetidae</taxon>
        <taxon>Hypocreales</taxon>
        <taxon>Nectriaceae</taxon>
        <taxon>Fusarium</taxon>
        <taxon>Fusarium incarnatum-equiseti species complex</taxon>
    </lineage>
</organism>
<evidence type="ECO:0000313" key="2">
    <source>
        <dbReference type="Proteomes" id="UP001152130"/>
    </source>
</evidence>
<dbReference type="OrthoDB" id="5138542at2759"/>
<accession>A0A9W8PI14</accession>
<proteinExistence type="predicted"/>
<gene>
    <name evidence="1" type="ORF">NW766_010130</name>
</gene>
<sequence>MTNLRELTIVEIDSVTERDDIENLDLTGFINLERLSLGCMTTGYDLWHTTRLLPPLPRVFTWRIIDFGDRDIRLHDFNQKHEDWVRAMVKFAAQHQRRLECIFIDFLGHENNSRLPESDVYPWDRLDDIDRDSKKLGIRIRYDEPYMSKEEFEQDLRDLANGISIY</sequence>
<reference evidence="1" key="1">
    <citation type="submission" date="2022-10" db="EMBL/GenBank/DDBJ databases">
        <title>Fusarium specimens isolated from Avocado Roots.</title>
        <authorList>
            <person name="Stajich J."/>
            <person name="Roper C."/>
            <person name="Heimlech-Rivalta G."/>
        </authorList>
    </citation>
    <scope>NUCLEOTIDE SEQUENCE</scope>
    <source>
        <strain evidence="1">CF00143</strain>
    </source>
</reference>
<protein>
    <submittedName>
        <fullName evidence="1">Uncharacterized protein</fullName>
    </submittedName>
</protein>
<keyword evidence="2" id="KW-1185">Reference proteome</keyword>
<comment type="caution">
    <text evidence="1">The sequence shown here is derived from an EMBL/GenBank/DDBJ whole genome shotgun (WGS) entry which is preliminary data.</text>
</comment>
<evidence type="ECO:0000313" key="1">
    <source>
        <dbReference type="EMBL" id="KAJ4007445.1"/>
    </source>
</evidence>
<dbReference type="Proteomes" id="UP001152130">
    <property type="component" value="Unassembled WGS sequence"/>
</dbReference>
<name>A0A9W8PI14_9HYPO</name>
<dbReference type="EMBL" id="JAPDHF010000017">
    <property type="protein sequence ID" value="KAJ4007445.1"/>
    <property type="molecule type" value="Genomic_DNA"/>
</dbReference>